<gene>
    <name evidence="2" type="ORF">DCCM_3285</name>
</gene>
<dbReference type="EMBL" id="BFAV01000130">
    <property type="protein sequence ID" value="GBF34173.1"/>
    <property type="molecule type" value="Genomic_DNA"/>
</dbReference>
<evidence type="ECO:0000256" key="1">
    <source>
        <dbReference type="SAM" id="Phobius"/>
    </source>
</evidence>
<dbReference type="Proteomes" id="UP000239549">
    <property type="component" value="Unassembled WGS sequence"/>
</dbReference>
<accession>A0A2L2XEN5</accession>
<keyword evidence="1" id="KW-1133">Transmembrane helix</keyword>
<organism evidence="2 3">
    <name type="scientific">Desulfocucumis palustris</name>
    <dbReference type="NCBI Taxonomy" id="1898651"/>
    <lineage>
        <taxon>Bacteria</taxon>
        <taxon>Bacillati</taxon>
        <taxon>Bacillota</taxon>
        <taxon>Clostridia</taxon>
        <taxon>Eubacteriales</taxon>
        <taxon>Desulfocucumaceae</taxon>
        <taxon>Desulfocucumis</taxon>
    </lineage>
</organism>
<evidence type="ECO:0000313" key="3">
    <source>
        <dbReference type="Proteomes" id="UP000239549"/>
    </source>
</evidence>
<reference evidence="3" key="1">
    <citation type="submission" date="2018-02" db="EMBL/GenBank/DDBJ databases">
        <title>Genome sequence of Desulfocucumis palustris strain NAW-5.</title>
        <authorList>
            <person name="Watanabe M."/>
            <person name="Kojima H."/>
            <person name="Fukui M."/>
        </authorList>
    </citation>
    <scope>NUCLEOTIDE SEQUENCE [LARGE SCALE GENOMIC DNA]</scope>
    <source>
        <strain evidence="3">NAW-5</strain>
    </source>
</reference>
<proteinExistence type="predicted"/>
<name>A0A2L2XEN5_9FIRM</name>
<feature type="transmembrane region" description="Helical" evidence="1">
    <location>
        <begin position="41"/>
        <end position="61"/>
    </location>
</feature>
<sequence>MLGFLVGGLAIISGTISNKILKNINAEEKSDHLINVVYAFYFNGALVGFTLVLFLSFYLSLYTNWPISENRVF</sequence>
<keyword evidence="1" id="KW-0472">Membrane</keyword>
<dbReference type="AlphaFoldDB" id="A0A2L2XEN5"/>
<keyword evidence="1" id="KW-0812">Transmembrane</keyword>
<comment type="caution">
    <text evidence="2">The sequence shown here is derived from an EMBL/GenBank/DDBJ whole genome shotgun (WGS) entry which is preliminary data.</text>
</comment>
<evidence type="ECO:0000313" key="2">
    <source>
        <dbReference type="EMBL" id="GBF34173.1"/>
    </source>
</evidence>
<keyword evidence="3" id="KW-1185">Reference proteome</keyword>
<protein>
    <submittedName>
        <fullName evidence="2">Uncharacterized protein</fullName>
    </submittedName>
</protein>